<sequence length="197" mass="21842">MFSKSNLLLFLTSLTSVLAAPTKQLRLEDLQCRCLTFSTSAAPTLCSYQELLTLDWDTAHSLATVNNLKMQFASRQAMTKVLTIAKPLPSSILQSIHEGQALPLDPAEKVQNENKIVCGFGDEVQHVGIRDKSVEVEVHYVGTVLGLFMLLLICYLVGEYLWIKYISRAGSIKLEGDEKALRAEFESSTANLSIDYP</sequence>
<name>A0A8J2IH89_9PLEO</name>
<accession>A0A8J2IH89</accession>
<feature type="chain" id="PRO_5035198639" evidence="2">
    <location>
        <begin position="20"/>
        <end position="197"/>
    </location>
</feature>
<keyword evidence="2" id="KW-0732">Signal</keyword>
<protein>
    <submittedName>
        <fullName evidence="3">Uncharacterized protein</fullName>
    </submittedName>
</protein>
<feature type="signal peptide" evidence="2">
    <location>
        <begin position="1"/>
        <end position="19"/>
    </location>
</feature>
<dbReference type="OrthoDB" id="3768069at2759"/>
<dbReference type="GeneID" id="67021183"/>
<keyword evidence="1" id="KW-0472">Membrane</keyword>
<proteinExistence type="predicted"/>
<dbReference type="EMBL" id="CAJRGZ010000023">
    <property type="protein sequence ID" value="CAG5179053.1"/>
    <property type="molecule type" value="Genomic_DNA"/>
</dbReference>
<evidence type="ECO:0000256" key="2">
    <source>
        <dbReference type="SAM" id="SignalP"/>
    </source>
</evidence>
<organism evidence="3 4">
    <name type="scientific">Alternaria atra</name>
    <dbReference type="NCBI Taxonomy" id="119953"/>
    <lineage>
        <taxon>Eukaryota</taxon>
        <taxon>Fungi</taxon>
        <taxon>Dikarya</taxon>
        <taxon>Ascomycota</taxon>
        <taxon>Pezizomycotina</taxon>
        <taxon>Dothideomycetes</taxon>
        <taxon>Pleosporomycetidae</taxon>
        <taxon>Pleosporales</taxon>
        <taxon>Pleosporineae</taxon>
        <taxon>Pleosporaceae</taxon>
        <taxon>Alternaria</taxon>
        <taxon>Alternaria sect. Ulocladioides</taxon>
    </lineage>
</organism>
<gene>
    <name evidence="3" type="ORF">ALTATR162_LOCUS9009</name>
</gene>
<evidence type="ECO:0000256" key="1">
    <source>
        <dbReference type="SAM" id="Phobius"/>
    </source>
</evidence>
<dbReference type="Proteomes" id="UP000676310">
    <property type="component" value="Unassembled WGS sequence"/>
</dbReference>
<reference evidence="3" key="1">
    <citation type="submission" date="2021-05" db="EMBL/GenBank/DDBJ databases">
        <authorList>
            <person name="Stam R."/>
        </authorList>
    </citation>
    <scope>NUCLEOTIDE SEQUENCE</scope>
    <source>
        <strain evidence="3">CS162</strain>
    </source>
</reference>
<keyword evidence="1" id="KW-1133">Transmembrane helix</keyword>
<dbReference type="RefSeq" id="XP_043172577.1">
    <property type="nucleotide sequence ID" value="XM_043316642.1"/>
</dbReference>
<keyword evidence="4" id="KW-1185">Reference proteome</keyword>
<evidence type="ECO:0000313" key="3">
    <source>
        <dbReference type="EMBL" id="CAG5179053.1"/>
    </source>
</evidence>
<feature type="transmembrane region" description="Helical" evidence="1">
    <location>
        <begin position="140"/>
        <end position="163"/>
    </location>
</feature>
<keyword evidence="1" id="KW-0812">Transmembrane</keyword>
<comment type="caution">
    <text evidence="3">The sequence shown here is derived from an EMBL/GenBank/DDBJ whole genome shotgun (WGS) entry which is preliminary data.</text>
</comment>
<dbReference type="AlphaFoldDB" id="A0A8J2IH89"/>
<evidence type="ECO:0000313" key="4">
    <source>
        <dbReference type="Proteomes" id="UP000676310"/>
    </source>
</evidence>